<evidence type="ECO:0000256" key="1">
    <source>
        <dbReference type="SAM" id="MobiDB-lite"/>
    </source>
</evidence>
<feature type="compositionally biased region" description="Polar residues" evidence="1">
    <location>
        <begin position="16"/>
        <end position="33"/>
    </location>
</feature>
<dbReference type="AlphaFoldDB" id="A0A9P6MYJ5"/>
<keyword evidence="3" id="KW-1185">Reference proteome</keyword>
<gene>
    <name evidence="2" type="ORF">BGZ80_006983</name>
</gene>
<dbReference type="OrthoDB" id="2357740at2759"/>
<evidence type="ECO:0000313" key="3">
    <source>
        <dbReference type="Proteomes" id="UP000703661"/>
    </source>
</evidence>
<dbReference type="Proteomes" id="UP000703661">
    <property type="component" value="Unassembled WGS sequence"/>
</dbReference>
<feature type="region of interest" description="Disordered" evidence="1">
    <location>
        <begin position="15"/>
        <end position="117"/>
    </location>
</feature>
<evidence type="ECO:0000313" key="2">
    <source>
        <dbReference type="EMBL" id="KAG0018601.1"/>
    </source>
</evidence>
<comment type="caution">
    <text evidence="2">The sequence shown here is derived from an EMBL/GenBank/DDBJ whole genome shotgun (WGS) entry which is preliminary data.</text>
</comment>
<reference evidence="2" key="1">
    <citation type="journal article" date="2020" name="Fungal Divers.">
        <title>Resolving the Mortierellaceae phylogeny through synthesis of multi-gene phylogenetics and phylogenomics.</title>
        <authorList>
            <person name="Vandepol N."/>
            <person name="Liber J."/>
            <person name="Desiro A."/>
            <person name="Na H."/>
            <person name="Kennedy M."/>
            <person name="Barry K."/>
            <person name="Grigoriev I.V."/>
            <person name="Miller A.N."/>
            <person name="O'Donnell K."/>
            <person name="Stajich J.E."/>
            <person name="Bonito G."/>
        </authorList>
    </citation>
    <scope>NUCLEOTIDE SEQUENCE</scope>
    <source>
        <strain evidence="2">NRRL 2769</strain>
    </source>
</reference>
<sequence>MLSRKALSAGIIRSATKATRQQQQTCAFSNSAMRQERQVADKEEVRSKAPPYRSARYLLEVAEHQQKGGRAPRRNLASEGSEAGAPTRRPNNRRSRRPDNESSSGSGIPPSRFKPQPTIAYDTTKELQFPDKIDWEVSSVFESRPLYANIAASRGTVAQLGTAAVTNPSYNPIFPGTAFAAHISGVNADGKLDPEVEQSLIQDIAPIQADKDKDHRKKSDVPSVENQPVLFRLTQNFQEVMNPRIAINKFNNGNVKHVAEIQYEIGSDDVQGAAASDDKQAEKSWKRLERLGGDYSRAAAPLSLLKESKSGEGGKTVMENVSQLLGQNQSIGLEDKKKFLKAVEKSLGGY</sequence>
<organism evidence="2 3">
    <name type="scientific">Entomortierella chlamydospora</name>
    <dbReference type="NCBI Taxonomy" id="101097"/>
    <lineage>
        <taxon>Eukaryota</taxon>
        <taxon>Fungi</taxon>
        <taxon>Fungi incertae sedis</taxon>
        <taxon>Mucoromycota</taxon>
        <taxon>Mortierellomycotina</taxon>
        <taxon>Mortierellomycetes</taxon>
        <taxon>Mortierellales</taxon>
        <taxon>Mortierellaceae</taxon>
        <taxon>Entomortierella</taxon>
    </lineage>
</organism>
<proteinExistence type="predicted"/>
<feature type="compositionally biased region" description="Basic and acidic residues" evidence="1">
    <location>
        <begin position="34"/>
        <end position="47"/>
    </location>
</feature>
<accession>A0A9P6MYJ5</accession>
<dbReference type="EMBL" id="JAAAID010000350">
    <property type="protein sequence ID" value="KAG0018601.1"/>
    <property type="molecule type" value="Genomic_DNA"/>
</dbReference>
<protein>
    <submittedName>
        <fullName evidence="2">Uncharacterized protein</fullName>
    </submittedName>
</protein>
<name>A0A9P6MYJ5_9FUNG</name>